<sequence length="182" mass="20702">MKIPKHYSEWVDCLDVVKEGTNDQAVIECMEKGSIEWSRGVAERITQRLYETFEHRIKRTSDLLQKDLNRCNGNETEMVKALLSARKRLALLKRLAQLEAFPENVRESLAASLEEYAKNTQESLEKSALSDRTGRLRMLIKNNAVTKYDEGGSPLEASAESQTAGIEKGSAISFRRRRNILL</sequence>
<gene>
    <name evidence="1" type="ORF">ACFSCZ_00170</name>
</gene>
<dbReference type="EMBL" id="JBHUEO010000001">
    <property type="protein sequence ID" value="MFD1705164.1"/>
    <property type="molecule type" value="Genomic_DNA"/>
</dbReference>
<evidence type="ECO:0000313" key="2">
    <source>
        <dbReference type="Proteomes" id="UP001597301"/>
    </source>
</evidence>
<organism evidence="1 2">
    <name type="scientific">Siminovitchia sediminis</name>
    <dbReference type="NCBI Taxonomy" id="1274353"/>
    <lineage>
        <taxon>Bacteria</taxon>
        <taxon>Bacillati</taxon>
        <taxon>Bacillota</taxon>
        <taxon>Bacilli</taxon>
        <taxon>Bacillales</taxon>
        <taxon>Bacillaceae</taxon>
        <taxon>Siminovitchia</taxon>
    </lineage>
</organism>
<dbReference type="Proteomes" id="UP001597301">
    <property type="component" value="Unassembled WGS sequence"/>
</dbReference>
<comment type="caution">
    <text evidence="1">The sequence shown here is derived from an EMBL/GenBank/DDBJ whole genome shotgun (WGS) entry which is preliminary data.</text>
</comment>
<dbReference type="RefSeq" id="WP_380771371.1">
    <property type="nucleotide sequence ID" value="NZ_JBHUEO010000001.1"/>
</dbReference>
<reference evidence="2" key="1">
    <citation type="journal article" date="2019" name="Int. J. Syst. Evol. Microbiol.">
        <title>The Global Catalogue of Microorganisms (GCM) 10K type strain sequencing project: providing services to taxonomists for standard genome sequencing and annotation.</title>
        <authorList>
            <consortium name="The Broad Institute Genomics Platform"/>
            <consortium name="The Broad Institute Genome Sequencing Center for Infectious Disease"/>
            <person name="Wu L."/>
            <person name="Ma J."/>
        </authorList>
    </citation>
    <scope>NUCLEOTIDE SEQUENCE [LARGE SCALE GENOMIC DNA]</scope>
    <source>
        <strain evidence="2">CGMCC 1.12295</strain>
    </source>
</reference>
<accession>A0ABW4KAE6</accession>
<protein>
    <submittedName>
        <fullName evidence="1">Uncharacterized protein</fullName>
    </submittedName>
</protein>
<name>A0ABW4KAE6_9BACI</name>
<evidence type="ECO:0000313" key="1">
    <source>
        <dbReference type="EMBL" id="MFD1705164.1"/>
    </source>
</evidence>
<proteinExistence type="predicted"/>
<keyword evidence="2" id="KW-1185">Reference proteome</keyword>